<feature type="region of interest" description="Disordered" evidence="1">
    <location>
        <begin position="419"/>
        <end position="438"/>
    </location>
</feature>
<proteinExistence type="predicted"/>
<sequence length="581" mass="61575">MRHRLPLSLRKHWTLLAVSVVALLVVVVALGGTRIRPYITGNVDVITSSITQNVEGTVLLFDDEVAHQIHLEIDDVEYAEMIDAFERNGDKDWVTADMTIDGVFLNDVAVRLKGNSTLMGLRGEGPGGEGPGGEGPGGEGGGRQPGPPGMGQGEGMPELPEGFEPPEMPAGMPEMPEGFEPPEVPAGMPDGAQLPEMPADMEMPAMPGMDAGISADDPTSLPLLISIDKNHPGRAYQGMTELSVRPGTPVLNEAVALDLTAATGLASQRYSYSEYSINDDDSTTRLVLEHPDDGYASTAFDGSGYLYKADANSRFEYVGDDQSDYSDQFTPINSQGDGTLQPIIDLLRWVDSADDEEFAAELDQWVDVDSFATYLATQNLLSNFDDMAGPGQNYYLWYDLESTKFTVVSWDLNMSMSGDTAAGPDDTVSMGGPGGGGRMAGGPMGAVPDGAAADGGVPAEGDVPMGGAAPEGELAAGPGAGQMPGGLDQDGEQRPGGMAAGHPLKTRFLESDAFTALYEEKYWELYDTVYVSGLAAQTLENVRGSFPVSDAVDQATLDEEADALRSWIEQRTAALAEQRPV</sequence>
<keyword evidence="3" id="KW-1185">Reference proteome</keyword>
<gene>
    <name evidence="2" type="ORF">A6048_14090</name>
</gene>
<evidence type="ECO:0000256" key="1">
    <source>
        <dbReference type="SAM" id="MobiDB-lite"/>
    </source>
</evidence>
<dbReference type="AlphaFoldDB" id="A0AAD0JVG5"/>
<feature type="compositionally biased region" description="Gly residues" evidence="1">
    <location>
        <begin position="122"/>
        <end position="154"/>
    </location>
</feature>
<feature type="region of interest" description="Disordered" evidence="1">
    <location>
        <begin position="452"/>
        <end position="503"/>
    </location>
</feature>
<keyword evidence="2" id="KW-0946">Virion</keyword>
<feature type="compositionally biased region" description="Low complexity" evidence="1">
    <location>
        <begin position="169"/>
        <end position="178"/>
    </location>
</feature>
<keyword evidence="2" id="KW-0167">Capsid protein</keyword>
<accession>A0AAD0JVG5</accession>
<dbReference type="PANTHER" id="PTHR40050">
    <property type="entry name" value="INNER SPORE COAT PROTEIN H"/>
    <property type="match status" value="1"/>
</dbReference>
<protein>
    <submittedName>
        <fullName evidence="2">Spore coat protein CotH</fullName>
    </submittedName>
</protein>
<organism evidence="2 3">
    <name type="scientific">Dietzia psychralcaliphila</name>
    <dbReference type="NCBI Taxonomy" id="139021"/>
    <lineage>
        <taxon>Bacteria</taxon>
        <taxon>Bacillati</taxon>
        <taxon>Actinomycetota</taxon>
        <taxon>Actinomycetes</taxon>
        <taxon>Mycobacteriales</taxon>
        <taxon>Dietziaceae</taxon>
        <taxon>Dietzia</taxon>
    </lineage>
</organism>
<evidence type="ECO:0000313" key="2">
    <source>
        <dbReference type="EMBL" id="AWH97487.1"/>
    </source>
</evidence>
<dbReference type="Proteomes" id="UP000244903">
    <property type="component" value="Chromosome"/>
</dbReference>
<dbReference type="PANTHER" id="PTHR40050:SF1">
    <property type="entry name" value="INNER SPORE COAT PROTEIN H"/>
    <property type="match status" value="1"/>
</dbReference>
<feature type="region of interest" description="Disordered" evidence="1">
    <location>
        <begin position="119"/>
        <end position="192"/>
    </location>
</feature>
<dbReference type="KEGG" id="dpc:A6048_14090"/>
<dbReference type="EMBL" id="CP015453">
    <property type="protein sequence ID" value="AWH97487.1"/>
    <property type="molecule type" value="Genomic_DNA"/>
</dbReference>
<name>A0AAD0JVG5_9ACTN</name>
<feature type="compositionally biased region" description="Low complexity" evidence="1">
    <location>
        <begin position="452"/>
        <end position="477"/>
    </location>
</feature>
<dbReference type="Pfam" id="PF08757">
    <property type="entry name" value="CotH"/>
    <property type="match status" value="1"/>
</dbReference>
<evidence type="ECO:0000313" key="3">
    <source>
        <dbReference type="Proteomes" id="UP000244903"/>
    </source>
</evidence>
<dbReference type="InterPro" id="IPR014867">
    <property type="entry name" value="Spore_coat_CotH_CotH2/3/7"/>
</dbReference>
<reference evidence="2 3" key="1">
    <citation type="submission" date="2016-04" db="EMBL/GenBank/DDBJ databases">
        <title>Complete genome sequence of the haloalkaliphilic hydrocarbon-degrading bacterium Dietzia psychralcaliphila ILA-1T, isolated from a drain of a fish product-processing plant.</title>
        <authorList>
            <person name="Zhao J."/>
            <person name="Hu B."/>
            <person name="Geng S."/>
            <person name="Nie Y."/>
            <person name="Tang Y."/>
        </authorList>
    </citation>
    <scope>NUCLEOTIDE SEQUENCE [LARGE SCALE GENOMIC DNA]</scope>
    <source>
        <strain evidence="2 3">ILA-1</strain>
    </source>
</reference>